<dbReference type="InterPro" id="IPR008921">
    <property type="entry name" value="DNA_pol3_clamp-load_cplx_C"/>
</dbReference>
<evidence type="ECO:0000256" key="11">
    <source>
        <dbReference type="RuleBase" id="RU364063"/>
    </source>
</evidence>
<evidence type="ECO:0000256" key="3">
    <source>
        <dbReference type="ARBA" id="ARBA00022695"/>
    </source>
</evidence>
<evidence type="ECO:0000256" key="7">
    <source>
        <dbReference type="ARBA" id="ARBA00022833"/>
    </source>
</evidence>
<keyword evidence="7" id="KW-0862">Zinc</keyword>
<comment type="subunit">
    <text evidence="11">DNA polymerase III contains a core (composed of alpha, epsilon and theta chains) that associates with a tau subunit. This core dimerizes to form the POLIII' complex. PolIII' associates with the gamma complex (composed of gamma, delta, delta', psi and chi chains) and with the beta chain to form the complete DNA polymerase III complex.</text>
</comment>
<evidence type="ECO:0000256" key="12">
    <source>
        <dbReference type="SAM" id="MobiDB-lite"/>
    </source>
</evidence>
<keyword evidence="9 11" id="KW-0239">DNA-directed DNA polymerase</keyword>
<dbReference type="InterPro" id="IPR012763">
    <property type="entry name" value="DNA_pol_III_sug/sutau_N"/>
</dbReference>
<comment type="similarity">
    <text evidence="1 11">Belongs to the DnaX/STICHEL family.</text>
</comment>
<feature type="compositionally biased region" description="Basic and acidic residues" evidence="12">
    <location>
        <begin position="382"/>
        <end position="403"/>
    </location>
</feature>
<dbReference type="EC" id="2.7.7.7" evidence="11"/>
<dbReference type="Gene3D" id="1.20.272.10">
    <property type="match status" value="1"/>
</dbReference>
<evidence type="ECO:0000259" key="13">
    <source>
        <dbReference type="SMART" id="SM00382"/>
    </source>
</evidence>
<dbReference type="GO" id="GO:0009360">
    <property type="term" value="C:DNA polymerase III complex"/>
    <property type="evidence" value="ECO:0007669"/>
    <property type="project" value="InterPro"/>
</dbReference>
<evidence type="ECO:0000256" key="9">
    <source>
        <dbReference type="ARBA" id="ARBA00022932"/>
    </source>
</evidence>
<dbReference type="PRINTS" id="PR00300">
    <property type="entry name" value="CLPPROTEASEA"/>
</dbReference>
<organism evidence="14 15">
    <name type="scientific">Candidatus Sherwoodlollariibacterium unditelluris</name>
    <dbReference type="NCBI Taxonomy" id="1974757"/>
    <lineage>
        <taxon>Bacteria</taxon>
        <taxon>Pseudomonadati</taxon>
        <taxon>Candidatus Omnitrophota</taxon>
        <taxon>Candidatus Sherwoodlollariibacterium</taxon>
    </lineage>
</organism>
<dbReference type="PANTHER" id="PTHR11669:SF0">
    <property type="entry name" value="PROTEIN STICHEL-LIKE 2"/>
    <property type="match status" value="1"/>
</dbReference>
<dbReference type="NCBIfam" id="TIGR02397">
    <property type="entry name" value="dnaX_nterm"/>
    <property type="match status" value="1"/>
</dbReference>
<comment type="catalytic activity">
    <reaction evidence="10 11">
        <text>DNA(n) + a 2'-deoxyribonucleoside 5'-triphosphate = DNA(n+1) + diphosphate</text>
        <dbReference type="Rhea" id="RHEA:22508"/>
        <dbReference type="Rhea" id="RHEA-COMP:17339"/>
        <dbReference type="Rhea" id="RHEA-COMP:17340"/>
        <dbReference type="ChEBI" id="CHEBI:33019"/>
        <dbReference type="ChEBI" id="CHEBI:61560"/>
        <dbReference type="ChEBI" id="CHEBI:173112"/>
        <dbReference type="EC" id="2.7.7.7"/>
    </reaction>
</comment>
<dbReference type="Pfam" id="PF13177">
    <property type="entry name" value="DNA_pol3_delta2"/>
    <property type="match status" value="1"/>
</dbReference>
<dbReference type="EMBL" id="PCRK01000178">
    <property type="protein sequence ID" value="PIP18689.1"/>
    <property type="molecule type" value="Genomic_DNA"/>
</dbReference>
<protein>
    <recommendedName>
        <fullName evidence="11">DNA polymerase III subunit gamma/tau</fullName>
        <ecNumber evidence="11">2.7.7.7</ecNumber>
    </recommendedName>
</protein>
<comment type="caution">
    <text evidence="14">The sequence shown here is derived from an EMBL/GenBank/DDBJ whole genome shotgun (WGS) entry which is preliminary data.</text>
</comment>
<evidence type="ECO:0000256" key="10">
    <source>
        <dbReference type="ARBA" id="ARBA00049244"/>
    </source>
</evidence>
<dbReference type="Pfam" id="PF12169">
    <property type="entry name" value="DNA_pol3_gamma3"/>
    <property type="match status" value="1"/>
</dbReference>
<dbReference type="GO" id="GO:0006261">
    <property type="term" value="P:DNA-templated DNA replication"/>
    <property type="evidence" value="ECO:0007669"/>
    <property type="project" value="TreeGrafter"/>
</dbReference>
<dbReference type="FunFam" id="1.10.8.60:FF:000013">
    <property type="entry name" value="DNA polymerase III subunit gamma/tau"/>
    <property type="match status" value="1"/>
</dbReference>
<feature type="domain" description="AAA+ ATPase" evidence="13">
    <location>
        <begin position="37"/>
        <end position="179"/>
    </location>
</feature>
<dbReference type="GO" id="GO:0046872">
    <property type="term" value="F:metal ion binding"/>
    <property type="evidence" value="ECO:0007669"/>
    <property type="project" value="UniProtKB-KW"/>
</dbReference>
<evidence type="ECO:0000256" key="4">
    <source>
        <dbReference type="ARBA" id="ARBA00022705"/>
    </source>
</evidence>
<keyword evidence="2 11" id="KW-0808">Transferase</keyword>
<comment type="function">
    <text evidence="11">DNA polymerase III is a complex, multichain enzyme responsible for most of the replicative synthesis in bacteria. This DNA polymerase also exhibits 3' to 5' exonuclease activity.</text>
</comment>
<evidence type="ECO:0000256" key="2">
    <source>
        <dbReference type="ARBA" id="ARBA00022679"/>
    </source>
</evidence>
<dbReference type="NCBIfam" id="NF004046">
    <property type="entry name" value="PRK05563.1"/>
    <property type="match status" value="1"/>
</dbReference>
<dbReference type="GO" id="GO:0005524">
    <property type="term" value="F:ATP binding"/>
    <property type="evidence" value="ECO:0007669"/>
    <property type="project" value="UniProtKB-KW"/>
</dbReference>
<feature type="region of interest" description="Disordered" evidence="12">
    <location>
        <begin position="375"/>
        <end position="406"/>
    </location>
</feature>
<evidence type="ECO:0000313" key="14">
    <source>
        <dbReference type="EMBL" id="PIP18689.1"/>
    </source>
</evidence>
<evidence type="ECO:0000313" key="15">
    <source>
        <dbReference type="Proteomes" id="UP000231292"/>
    </source>
</evidence>
<dbReference type="GO" id="GO:0003677">
    <property type="term" value="F:DNA binding"/>
    <property type="evidence" value="ECO:0007669"/>
    <property type="project" value="InterPro"/>
</dbReference>
<evidence type="ECO:0000256" key="1">
    <source>
        <dbReference type="ARBA" id="ARBA00006360"/>
    </source>
</evidence>
<dbReference type="CDD" id="cd00009">
    <property type="entry name" value="AAA"/>
    <property type="match status" value="1"/>
</dbReference>
<dbReference type="SUPFAM" id="SSF48019">
    <property type="entry name" value="post-AAA+ oligomerization domain-like"/>
    <property type="match status" value="1"/>
</dbReference>
<dbReference type="Proteomes" id="UP000231292">
    <property type="component" value="Unassembled WGS sequence"/>
</dbReference>
<reference evidence="14 15" key="1">
    <citation type="submission" date="2017-09" db="EMBL/GenBank/DDBJ databases">
        <title>Depth-based differentiation of microbial function through sediment-hosted aquifers and enrichment of novel symbionts in the deep terrestrial subsurface.</title>
        <authorList>
            <person name="Probst A.J."/>
            <person name="Ladd B."/>
            <person name="Jarett J.K."/>
            <person name="Geller-Mcgrath D.E."/>
            <person name="Sieber C.M."/>
            <person name="Emerson J.B."/>
            <person name="Anantharaman K."/>
            <person name="Thomas B.C."/>
            <person name="Malmstrom R."/>
            <person name="Stieglmeier M."/>
            <person name="Klingl A."/>
            <person name="Woyke T."/>
            <person name="Ryan C.M."/>
            <person name="Banfield J.F."/>
        </authorList>
    </citation>
    <scope>NUCLEOTIDE SEQUENCE [LARGE SCALE GENOMIC DNA]</scope>
    <source>
        <strain evidence="14">CG23_combo_of_CG06-09_8_20_14_all_41_10</strain>
    </source>
</reference>
<gene>
    <name evidence="11" type="primary">dnaX</name>
    <name evidence="14" type="ORF">COX41_06855</name>
</gene>
<dbReference type="InterPro" id="IPR001270">
    <property type="entry name" value="ClpA/B"/>
</dbReference>
<keyword evidence="3 11" id="KW-0548">Nucleotidyltransferase</keyword>
<dbReference type="SMART" id="SM00382">
    <property type="entry name" value="AAA"/>
    <property type="match status" value="1"/>
</dbReference>
<name>A0A2G9YHG2_9BACT</name>
<dbReference type="PANTHER" id="PTHR11669">
    <property type="entry name" value="REPLICATION FACTOR C / DNA POLYMERASE III GAMMA-TAU SUBUNIT"/>
    <property type="match status" value="1"/>
</dbReference>
<dbReference type="Gene3D" id="3.30.300.180">
    <property type="match status" value="1"/>
</dbReference>
<keyword evidence="8 11" id="KW-0067">ATP-binding</keyword>
<dbReference type="InterPro" id="IPR045085">
    <property type="entry name" value="HLD_clamp_pol_III_gamma_tau"/>
</dbReference>
<dbReference type="CDD" id="cd18137">
    <property type="entry name" value="HLD_clamp_pol_III_gamma_tau"/>
    <property type="match status" value="1"/>
</dbReference>
<accession>A0A2G9YHG2</accession>
<keyword evidence="5" id="KW-0479">Metal-binding</keyword>
<dbReference type="InterPro" id="IPR038454">
    <property type="entry name" value="DnaA_N_sf"/>
</dbReference>
<evidence type="ECO:0000256" key="6">
    <source>
        <dbReference type="ARBA" id="ARBA00022741"/>
    </source>
</evidence>
<dbReference type="Gene3D" id="1.10.8.60">
    <property type="match status" value="1"/>
</dbReference>
<dbReference type="FunFam" id="3.40.50.300:FF:000014">
    <property type="entry name" value="DNA polymerase III subunit gamma/tau"/>
    <property type="match status" value="1"/>
</dbReference>
<dbReference type="InterPro" id="IPR027417">
    <property type="entry name" value="P-loop_NTPase"/>
</dbReference>
<dbReference type="InterPro" id="IPR050238">
    <property type="entry name" value="DNA_Rep/Repair_Clamp_Loader"/>
</dbReference>
<evidence type="ECO:0000256" key="8">
    <source>
        <dbReference type="ARBA" id="ARBA00022840"/>
    </source>
</evidence>
<dbReference type="AlphaFoldDB" id="A0A2G9YHG2"/>
<dbReference type="Gene3D" id="3.40.50.300">
    <property type="entry name" value="P-loop containing nucleotide triphosphate hydrolases"/>
    <property type="match status" value="1"/>
</dbReference>
<dbReference type="InterPro" id="IPR048448">
    <property type="entry name" value="DnaX-like_C"/>
</dbReference>
<dbReference type="InterPro" id="IPR003593">
    <property type="entry name" value="AAA+_ATPase"/>
</dbReference>
<keyword evidence="4 11" id="KW-0235">DNA replication</keyword>
<proteinExistence type="inferred from homology"/>
<dbReference type="InterPro" id="IPR022754">
    <property type="entry name" value="DNA_pol_III_gamma-3"/>
</dbReference>
<evidence type="ECO:0000256" key="5">
    <source>
        <dbReference type="ARBA" id="ARBA00022723"/>
    </source>
</evidence>
<sequence length="522" mass="58318">MPYTVFALKWRPNNFDEIVGQPNIVSTLTSAIEKNRLAHAYLFAGPRGVGKTSTARILAKALNCKEGPTVNPCGKCSSCLEISQSRSLDVIEIDGASNTGVEDVRLLRENVKFSPTSGKFKIYIIDEVHMLSTPAFNALLKTLEEPPEFVKFLFATTRPDKIPSTVLSRCQRLDFRRISTLEIISQLDKIAKSEKISVDKEVLFAIAKTSDGALRDAESILDQLVSFSKDKISLKDVISVLGFVEQEALFEITDKIIQNDPKKALYLLNRIIDDGKDVNVFLNNLIEHFRNLMVAKVTKGDAKLIDLPQDICERLLRQAQSLSLEEIFSAFNILANTLEVAKRLDSLRIPLEVSIIRLSHGKKIPEAAVEIKKTSLEQVPPSEDKDLSKEQKTRGEERPKESPEAAMNINLDNVKAVWQNILDSLGRVKISAATYLSEGEPVKLQGNLLTVSFPKSHSLYKESLEKRENREIIEKNLTQALNTPLRINFILSAETKPKADDSGNTFIRSVMDVFGGRVVKKD</sequence>
<keyword evidence="6 11" id="KW-0547">Nucleotide-binding</keyword>
<dbReference type="Pfam" id="PF22608">
    <property type="entry name" value="DNAX_ATPase_lid"/>
    <property type="match status" value="1"/>
</dbReference>
<dbReference type="Pfam" id="PF20964">
    <property type="entry name" value="DnaX_C"/>
    <property type="match status" value="1"/>
</dbReference>
<dbReference type="SUPFAM" id="SSF52540">
    <property type="entry name" value="P-loop containing nucleoside triphosphate hydrolases"/>
    <property type="match status" value="1"/>
</dbReference>
<dbReference type="GO" id="GO:0003887">
    <property type="term" value="F:DNA-directed DNA polymerase activity"/>
    <property type="evidence" value="ECO:0007669"/>
    <property type="project" value="UniProtKB-KW"/>
</dbReference>